<evidence type="ECO:0000313" key="8">
    <source>
        <dbReference type="Proteomes" id="UP000038830"/>
    </source>
</evidence>
<dbReference type="PROSITE" id="PS50178">
    <property type="entry name" value="ZF_FYVE"/>
    <property type="match status" value="1"/>
</dbReference>
<keyword evidence="2 4" id="KW-0863">Zinc-finger</keyword>
<dbReference type="InterPro" id="IPR000306">
    <property type="entry name" value="Znf_FYVE"/>
</dbReference>
<dbReference type="Pfam" id="PF01363">
    <property type="entry name" value="FYVE"/>
    <property type="match status" value="1"/>
</dbReference>
<dbReference type="SUPFAM" id="SSF57903">
    <property type="entry name" value="FYVE/PHD zinc finger"/>
    <property type="match status" value="1"/>
</dbReference>
<dbReference type="SMART" id="SM00064">
    <property type="entry name" value="FYVE"/>
    <property type="match status" value="1"/>
</dbReference>
<gene>
    <name evidence="7" type="ORF">BN1211_5336</name>
</gene>
<evidence type="ECO:0000256" key="4">
    <source>
        <dbReference type="PROSITE-ProRule" id="PRU00091"/>
    </source>
</evidence>
<name>A0A0H5C8B7_CYBJN</name>
<evidence type="ECO:0000256" key="2">
    <source>
        <dbReference type="ARBA" id="ARBA00022771"/>
    </source>
</evidence>
<accession>A0A0H5C8B7</accession>
<dbReference type="InterPro" id="IPR013083">
    <property type="entry name" value="Znf_RING/FYVE/PHD"/>
</dbReference>
<dbReference type="InterPro" id="IPR011011">
    <property type="entry name" value="Znf_FYVE_PHD"/>
</dbReference>
<dbReference type="GO" id="GO:0032266">
    <property type="term" value="F:phosphatidylinositol-3-phosphate binding"/>
    <property type="evidence" value="ECO:0007669"/>
    <property type="project" value="UniProtKB-ARBA"/>
</dbReference>
<evidence type="ECO:0000256" key="5">
    <source>
        <dbReference type="SAM" id="MobiDB-lite"/>
    </source>
</evidence>
<dbReference type="AlphaFoldDB" id="A0A0H5C8B7"/>
<evidence type="ECO:0000256" key="3">
    <source>
        <dbReference type="ARBA" id="ARBA00022833"/>
    </source>
</evidence>
<reference evidence="8" key="1">
    <citation type="journal article" date="2015" name="J. Biotechnol.">
        <title>The structure of the Cyberlindnera jadinii genome and its relation to Candida utilis analyzed by the occurrence of single nucleotide polymorphisms.</title>
        <authorList>
            <person name="Rupp O."/>
            <person name="Brinkrolf K."/>
            <person name="Buerth C."/>
            <person name="Kunigo M."/>
            <person name="Schneider J."/>
            <person name="Jaenicke S."/>
            <person name="Goesmann A."/>
            <person name="Puehler A."/>
            <person name="Jaeger K.-E."/>
            <person name="Ernst J.F."/>
        </authorList>
    </citation>
    <scope>NUCLEOTIDE SEQUENCE [LARGE SCALE GENOMIC DNA]</scope>
    <source>
        <strain evidence="8">ATCC 18201 / CBS 1600 / BCRC 20928 / JCM 3617 / NBRC 0987 / NRRL Y-1542</strain>
    </source>
</reference>
<feature type="region of interest" description="Disordered" evidence="5">
    <location>
        <begin position="19"/>
        <end position="43"/>
    </location>
</feature>
<feature type="region of interest" description="Disordered" evidence="5">
    <location>
        <begin position="94"/>
        <end position="116"/>
    </location>
</feature>
<dbReference type="PANTHER" id="PTHR23164">
    <property type="entry name" value="EARLY ENDOSOME ANTIGEN 1"/>
    <property type="match status" value="1"/>
</dbReference>
<dbReference type="GO" id="GO:0008270">
    <property type="term" value="F:zinc ion binding"/>
    <property type="evidence" value="ECO:0007669"/>
    <property type="project" value="UniProtKB-KW"/>
</dbReference>
<organism evidence="7 8">
    <name type="scientific">Cyberlindnera jadinii (strain ATCC 18201 / CBS 1600 / BCRC 20928 / JCM 3617 / NBRC 0987 / NRRL Y-1542)</name>
    <name type="common">Torula yeast</name>
    <name type="synonym">Candida utilis</name>
    <dbReference type="NCBI Taxonomy" id="983966"/>
    <lineage>
        <taxon>Eukaryota</taxon>
        <taxon>Fungi</taxon>
        <taxon>Dikarya</taxon>
        <taxon>Ascomycota</taxon>
        <taxon>Saccharomycotina</taxon>
        <taxon>Saccharomycetes</taxon>
        <taxon>Phaffomycetales</taxon>
        <taxon>Phaffomycetaceae</taxon>
        <taxon>Cyberlindnera</taxon>
    </lineage>
</organism>
<keyword evidence="1" id="KW-0479">Metal-binding</keyword>
<keyword evidence="3" id="KW-0862">Zinc</keyword>
<evidence type="ECO:0000256" key="1">
    <source>
        <dbReference type="ARBA" id="ARBA00022723"/>
    </source>
</evidence>
<feature type="domain" description="FYVE-type" evidence="6">
    <location>
        <begin position="267"/>
        <end position="331"/>
    </location>
</feature>
<dbReference type="InterPro" id="IPR017455">
    <property type="entry name" value="Znf_FYVE-rel"/>
</dbReference>
<dbReference type="PANTHER" id="PTHR23164:SF30">
    <property type="entry name" value="EARLY ENDOSOME ANTIGEN 1"/>
    <property type="match status" value="1"/>
</dbReference>
<dbReference type="EMBL" id="CDQK01000006">
    <property type="protein sequence ID" value="CEP24506.1"/>
    <property type="molecule type" value="Genomic_DNA"/>
</dbReference>
<dbReference type="GO" id="GO:0098588">
    <property type="term" value="C:bounding membrane of organelle"/>
    <property type="evidence" value="ECO:0007669"/>
    <property type="project" value="UniProtKB-ARBA"/>
</dbReference>
<proteinExistence type="predicted"/>
<protein>
    <recommendedName>
        <fullName evidence="6">FYVE-type domain-containing protein</fullName>
    </recommendedName>
</protein>
<sequence>MDPERFSFSKKPISLSKRRSVISAIMPDSSGGSQNSKESARCDKTRTFSCSNGKEVLEEVASDDPLLDYDEQIRAPKFLSKKSLDDIGTSIDLARGTDSTNSGPIVADGPLDEKVSSKMRSASSGEIKRVRSYQPAVVEIPSSDDLGFDQQPSTSCSMNYTLSQITASHLISNIQQVRDDDVSETGSSELCSKKNSEDSIVMMSRKAPHFNTAPLRPMSDPRTPNYVPCVLRPIVSTGEELLPKSSIFDSSMETHYGDLSRGHWKPNGFSNSCMDCHKQFSLMNRRHHCRKCGNLFCASCLLNKAKLNFQCQFDVNGILGKVCFQCGKQWSNYLCESFKMDVDVISDFKASHMEKKHSGNSVLSKELSKDEQVLGVEVNSNVPADWSWSSF</sequence>
<evidence type="ECO:0000259" key="6">
    <source>
        <dbReference type="PROSITE" id="PS50178"/>
    </source>
</evidence>
<dbReference type="Gene3D" id="3.30.40.10">
    <property type="entry name" value="Zinc/RING finger domain, C3HC4 (zinc finger)"/>
    <property type="match status" value="1"/>
</dbReference>
<dbReference type="Proteomes" id="UP000038830">
    <property type="component" value="Unassembled WGS sequence"/>
</dbReference>
<evidence type="ECO:0000313" key="7">
    <source>
        <dbReference type="EMBL" id="CEP24506.1"/>
    </source>
</evidence>